<dbReference type="SUPFAM" id="SSF48452">
    <property type="entry name" value="TPR-like"/>
    <property type="match status" value="2"/>
</dbReference>
<comment type="caution">
    <text evidence="4">The sequence shown here is derived from an EMBL/GenBank/DDBJ whole genome shotgun (WGS) entry which is preliminary data.</text>
</comment>
<proteinExistence type="predicted"/>
<dbReference type="InterPro" id="IPR027417">
    <property type="entry name" value="P-loop_NTPase"/>
</dbReference>
<dbReference type="Gene3D" id="3.40.50.300">
    <property type="entry name" value="P-loop containing nucleotide triphosphate hydrolases"/>
    <property type="match status" value="1"/>
</dbReference>
<dbReference type="InterPro" id="IPR011990">
    <property type="entry name" value="TPR-like_helical_dom_sf"/>
</dbReference>
<feature type="domain" description="NB-ARC" evidence="1">
    <location>
        <begin position="294"/>
        <end position="427"/>
    </location>
</feature>
<dbReference type="Pfam" id="PF13424">
    <property type="entry name" value="TPR_12"/>
    <property type="match status" value="1"/>
</dbReference>
<dbReference type="GO" id="GO:0043531">
    <property type="term" value="F:ADP binding"/>
    <property type="evidence" value="ECO:0007669"/>
    <property type="project" value="InterPro"/>
</dbReference>
<feature type="domain" description="DUF7779" evidence="3">
    <location>
        <begin position="504"/>
        <end position="592"/>
    </location>
</feature>
<dbReference type="Pfam" id="PF13374">
    <property type="entry name" value="TPR_10"/>
    <property type="match status" value="1"/>
</dbReference>
<protein>
    <submittedName>
        <fullName evidence="4">Tetratricopeptide (TPR) repeat protein</fullName>
    </submittedName>
</protein>
<dbReference type="InterPro" id="IPR056681">
    <property type="entry name" value="DUF7779"/>
</dbReference>
<evidence type="ECO:0000259" key="3">
    <source>
        <dbReference type="Pfam" id="PF25000"/>
    </source>
</evidence>
<accession>A0AAE3VVV3</accession>
<reference evidence="4 5" key="1">
    <citation type="submission" date="2023-07" db="EMBL/GenBank/DDBJ databases">
        <title>Sequencing the genomes of 1000 actinobacteria strains.</title>
        <authorList>
            <person name="Klenk H.-P."/>
        </authorList>
    </citation>
    <scope>NUCLEOTIDE SEQUENCE [LARGE SCALE GENOMIC DNA]</scope>
    <source>
        <strain evidence="4 5">DSM 44709</strain>
    </source>
</reference>
<sequence length="1080" mass="119598">MAATGPPGEEIAVTSPSQRHLHARILDDIAGELRRSGRFTDQTQRLRLINSVAHRRGSRLPVEEMESDRPHLSAIVHACADRGFLPDLISEAGAWISGEPMRRLHQADDEWHAISHFSPAAWQSVREALHHLHARTATAMYRVVDPQVPPPEHCRTAWHMFSHLAASNRHDHGVPLFLIFLELAVTRIPLDAGRTLREIITNTAAKWNLTGRFHRLSLERKSAIDKSRAEMGRPYDDAGAMPFPAERESQPRVNVPAVWGDVPPRNPNFTGRTALLGELRNRFGPGTEAVLPGAVHGMGGVGKTQIVTELAYRYASEYDVVWWIPAEDSAQISVSLAQLAQRLELPVDAETAVVPAVKEALRVGRPYPNWLLIFDNADDPEDVRPYVPLGGSGHVIITSRNPRWSSVATTVEVDVFRREESQVLLTRRAPALTSEETDCLAEELGDLPLALEQAAAWMAESGMRVPEYLGLLREKRIELMEVSSAGDYRLPVTAAWNLSLDHLARENPSAMLVLQLCALFAPEPIPRSFLAAGEPISAAPELSAVLEDPIRLGNAIRHVHRYALARIDARADTIQLHRLVQAVLVERMTADERSVMRTVVHQLLAASDPRDPMDRTTWPRYAVLHPHLVASEATTTAADDRVRDLVVHVARYHHHRGNRQVSLEIAQRAHDSWRQILGEDAPQTLRIAHWLAYVLYSVGRYPDAARLNSRLLAVHEATAAKDLKGLLGTLQAIAADRRIEGKFRESLELSRDLHDRYIESYGRDDPLTLNAGHNLAVSLRLTGRFAQAREVDHYIREQRARLLGRTHVQTMVAHRSVLIDRCQLGEHLAVRDEFELLSAAFTDHLGERDIQTLETRLHLSVARRKAGDHPGALALSADAARRYADAFGADSPGSMIAALNHALDLRRAGEWERAEEMAADNTDRFRTVLGQMHPYTLVASVNLGIVLRLRNRAAQARALDSIALPALTDRLGPDHLMTLGCAVNLIGDHIAVGDVEGARALDAGILERCRASLGQDHPSTLAAALNRAQVLRLRGLEESAQALHSDALARCQRVLGPNHPAVLAAARRQVASCELDPMPL</sequence>
<gene>
    <name evidence="4" type="ORF">J2S42_001360</name>
</gene>
<dbReference type="InterPro" id="IPR045555">
    <property type="entry name" value="VMAP-M0"/>
</dbReference>
<dbReference type="NCBIfam" id="NF040586">
    <property type="entry name" value="FxSxx_TPR"/>
    <property type="match status" value="1"/>
</dbReference>
<dbReference type="PANTHER" id="PTHR46082">
    <property type="entry name" value="ATP/GTP-BINDING PROTEIN-RELATED"/>
    <property type="match status" value="1"/>
</dbReference>
<evidence type="ECO:0000259" key="2">
    <source>
        <dbReference type="Pfam" id="PF19916"/>
    </source>
</evidence>
<dbReference type="Pfam" id="PF19916">
    <property type="entry name" value="VMAP-M0"/>
    <property type="match status" value="1"/>
</dbReference>
<dbReference type="SUPFAM" id="SSF52540">
    <property type="entry name" value="P-loop containing nucleoside triphosphate hydrolases"/>
    <property type="match status" value="1"/>
</dbReference>
<dbReference type="Pfam" id="PF00931">
    <property type="entry name" value="NB-ARC"/>
    <property type="match status" value="1"/>
</dbReference>
<dbReference type="AlphaFoldDB" id="A0AAE3VVV3"/>
<dbReference type="Gene3D" id="1.25.40.10">
    <property type="entry name" value="Tetratricopeptide repeat domain"/>
    <property type="match status" value="3"/>
</dbReference>
<dbReference type="Pfam" id="PF25000">
    <property type="entry name" value="DUF7779"/>
    <property type="match status" value="1"/>
</dbReference>
<dbReference type="RefSeq" id="WP_307236300.1">
    <property type="nucleotide sequence ID" value="NZ_JAUSUZ010000001.1"/>
</dbReference>
<organism evidence="4 5">
    <name type="scientific">Catenuloplanes indicus</name>
    <dbReference type="NCBI Taxonomy" id="137267"/>
    <lineage>
        <taxon>Bacteria</taxon>
        <taxon>Bacillati</taxon>
        <taxon>Actinomycetota</taxon>
        <taxon>Actinomycetes</taxon>
        <taxon>Micromonosporales</taxon>
        <taxon>Micromonosporaceae</taxon>
        <taxon>Catenuloplanes</taxon>
    </lineage>
</organism>
<feature type="domain" description="vWA-MoxR associated protein middle region 0" evidence="2">
    <location>
        <begin position="117"/>
        <end position="213"/>
    </location>
</feature>
<name>A0AAE3VVV3_9ACTN</name>
<dbReference type="InterPro" id="IPR002182">
    <property type="entry name" value="NB-ARC"/>
</dbReference>
<evidence type="ECO:0000259" key="1">
    <source>
        <dbReference type="Pfam" id="PF00931"/>
    </source>
</evidence>
<dbReference type="InterPro" id="IPR053137">
    <property type="entry name" value="NLR-like"/>
</dbReference>
<evidence type="ECO:0000313" key="4">
    <source>
        <dbReference type="EMBL" id="MDQ0364691.1"/>
    </source>
</evidence>
<evidence type="ECO:0000313" key="5">
    <source>
        <dbReference type="Proteomes" id="UP001240236"/>
    </source>
</evidence>
<dbReference type="EMBL" id="JAUSUZ010000001">
    <property type="protein sequence ID" value="MDQ0364691.1"/>
    <property type="molecule type" value="Genomic_DNA"/>
</dbReference>
<keyword evidence="5" id="KW-1185">Reference proteome</keyword>
<dbReference type="Proteomes" id="UP001240236">
    <property type="component" value="Unassembled WGS sequence"/>
</dbReference>
<dbReference type="PANTHER" id="PTHR46082:SF6">
    <property type="entry name" value="AAA+ ATPASE DOMAIN-CONTAINING PROTEIN-RELATED"/>
    <property type="match status" value="1"/>
</dbReference>